<dbReference type="SUPFAM" id="SSF54427">
    <property type="entry name" value="NTF2-like"/>
    <property type="match status" value="1"/>
</dbReference>
<accession>A0A383VPZ5</accession>
<organism evidence="1 2">
    <name type="scientific">Tetradesmus obliquus</name>
    <name type="common">Green alga</name>
    <name type="synonym">Acutodesmus obliquus</name>
    <dbReference type="NCBI Taxonomy" id="3088"/>
    <lineage>
        <taxon>Eukaryota</taxon>
        <taxon>Viridiplantae</taxon>
        <taxon>Chlorophyta</taxon>
        <taxon>core chlorophytes</taxon>
        <taxon>Chlorophyceae</taxon>
        <taxon>CS clade</taxon>
        <taxon>Sphaeropleales</taxon>
        <taxon>Scenedesmaceae</taxon>
        <taxon>Tetradesmus</taxon>
    </lineage>
</organism>
<reference evidence="1 2" key="1">
    <citation type="submission" date="2016-10" db="EMBL/GenBank/DDBJ databases">
        <authorList>
            <person name="Cai Z."/>
        </authorList>
    </citation>
    <scope>NUCLEOTIDE SEQUENCE [LARGE SCALE GENOMIC DNA]</scope>
</reference>
<dbReference type="AlphaFoldDB" id="A0A383VPZ5"/>
<sequence length="108" mass="12008">MGLVEDAFGISGLQDVIQEFQASHPLLKVLMDDLIIDEERRTASAFFTATAAHLLPSREGVPATGHVSTVQGVDRFQFDRQGRCTSIQSTRQRFTDEEGLQLIDWDTA</sequence>
<protein>
    <submittedName>
        <fullName evidence="1">Uncharacterized protein</fullName>
    </submittedName>
</protein>
<keyword evidence="2" id="KW-1185">Reference proteome</keyword>
<dbReference type="Gene3D" id="3.10.450.50">
    <property type="match status" value="1"/>
</dbReference>
<dbReference type="EMBL" id="FNXT01000806">
    <property type="protein sequence ID" value="SZX67608.1"/>
    <property type="molecule type" value="Genomic_DNA"/>
</dbReference>
<dbReference type="Proteomes" id="UP000256970">
    <property type="component" value="Unassembled WGS sequence"/>
</dbReference>
<name>A0A383VPZ5_TETOB</name>
<evidence type="ECO:0000313" key="2">
    <source>
        <dbReference type="Proteomes" id="UP000256970"/>
    </source>
</evidence>
<gene>
    <name evidence="1" type="ORF">BQ4739_LOCUS7989</name>
</gene>
<evidence type="ECO:0000313" key="1">
    <source>
        <dbReference type="EMBL" id="SZX67608.1"/>
    </source>
</evidence>
<dbReference type="InterPro" id="IPR032710">
    <property type="entry name" value="NTF2-like_dom_sf"/>
</dbReference>
<proteinExistence type="predicted"/>